<name>A0A1H1M571_9CELL</name>
<gene>
    <name evidence="2" type="ORF">SAMN04489860_0140</name>
</gene>
<dbReference type="STRING" id="545619.SAMN04489860_0140"/>
<dbReference type="InterPro" id="IPR036412">
    <property type="entry name" value="HAD-like_sf"/>
</dbReference>
<dbReference type="Proteomes" id="UP000185663">
    <property type="component" value="Chromosome I"/>
</dbReference>
<keyword evidence="3" id="KW-1185">Reference proteome</keyword>
<dbReference type="Gene3D" id="1.10.150.240">
    <property type="entry name" value="Putative phosphatase, domain 2"/>
    <property type="match status" value="1"/>
</dbReference>
<dbReference type="Gene3D" id="3.40.50.1000">
    <property type="entry name" value="HAD superfamily/HAD-like"/>
    <property type="match status" value="1"/>
</dbReference>
<evidence type="ECO:0000313" key="3">
    <source>
        <dbReference type="Proteomes" id="UP000185663"/>
    </source>
</evidence>
<dbReference type="InterPro" id="IPR006328">
    <property type="entry name" value="2-HAD"/>
</dbReference>
<dbReference type="AlphaFoldDB" id="A0A1H1M571"/>
<evidence type="ECO:0000256" key="1">
    <source>
        <dbReference type="ARBA" id="ARBA00022801"/>
    </source>
</evidence>
<dbReference type="PANTHER" id="PTHR43316:SF3">
    <property type="entry name" value="HALOACID DEHALOGENASE, TYPE II (AFU_ORTHOLOGUE AFUA_2G07750)-RELATED"/>
    <property type="match status" value="1"/>
</dbReference>
<proteinExistence type="predicted"/>
<dbReference type="PANTHER" id="PTHR43316">
    <property type="entry name" value="HYDROLASE, HALOACID DELAHOGENASE-RELATED"/>
    <property type="match status" value="1"/>
</dbReference>
<protein>
    <submittedName>
        <fullName evidence="2">2-haloacid dehalogenase</fullName>
    </submittedName>
</protein>
<dbReference type="OrthoDB" id="3774052at2"/>
<keyword evidence="1" id="KW-0378">Hydrolase</keyword>
<evidence type="ECO:0000313" key="2">
    <source>
        <dbReference type="EMBL" id="SDR81901.1"/>
    </source>
</evidence>
<dbReference type="RefSeq" id="WP_083371194.1">
    <property type="nucleotide sequence ID" value="NZ_LT629776.1"/>
</dbReference>
<dbReference type="SUPFAM" id="SSF56784">
    <property type="entry name" value="HAD-like"/>
    <property type="match status" value="1"/>
</dbReference>
<organism evidence="2 3">
    <name type="scientific">Paraoerskovia marina</name>
    <dbReference type="NCBI Taxonomy" id="545619"/>
    <lineage>
        <taxon>Bacteria</taxon>
        <taxon>Bacillati</taxon>
        <taxon>Actinomycetota</taxon>
        <taxon>Actinomycetes</taxon>
        <taxon>Micrococcales</taxon>
        <taxon>Cellulomonadaceae</taxon>
        <taxon>Paraoerskovia</taxon>
    </lineage>
</organism>
<dbReference type="NCBIfam" id="TIGR01428">
    <property type="entry name" value="HAD_type_II"/>
    <property type="match status" value="1"/>
</dbReference>
<sequence>MAQSAPRLIVLDVNETLSDLSRMPDRFEEVGAPRHLAPLWFASVLRDGFALATAETHATFAELAEQNLRGLLAPLGLEDPAEAVDTVMAGFGEMDVHPDVGPGLEALRALRIQLVTLSNGSAAVAHGLLDRAGLADAVDDVLSVEGQSWWKPAREAYSQPLAVRDVAAEDAMLVAVHPWDVDGAARAGLRTAWIDRAGGTPWPDAFTPPEITASSLMDLAEQLESP</sequence>
<dbReference type="eggNOG" id="COG1011">
    <property type="taxonomic scope" value="Bacteria"/>
</dbReference>
<accession>A0A1H1M571</accession>
<reference evidence="2 3" key="1">
    <citation type="submission" date="2016-10" db="EMBL/GenBank/DDBJ databases">
        <authorList>
            <person name="de Groot N.N."/>
        </authorList>
    </citation>
    <scope>NUCLEOTIDE SEQUENCE [LARGE SCALE GENOMIC DNA]</scope>
    <source>
        <strain evidence="2 3">DSM 22126</strain>
    </source>
</reference>
<dbReference type="Pfam" id="PF00702">
    <property type="entry name" value="Hydrolase"/>
    <property type="match status" value="1"/>
</dbReference>
<dbReference type="InterPro" id="IPR051540">
    <property type="entry name" value="S-2-haloacid_dehalogenase"/>
</dbReference>
<dbReference type="InterPro" id="IPR023214">
    <property type="entry name" value="HAD_sf"/>
</dbReference>
<dbReference type="EMBL" id="LT629776">
    <property type="protein sequence ID" value="SDR81901.1"/>
    <property type="molecule type" value="Genomic_DNA"/>
</dbReference>
<dbReference type="GO" id="GO:0019120">
    <property type="term" value="F:hydrolase activity, acting on acid halide bonds, in C-halide compounds"/>
    <property type="evidence" value="ECO:0007669"/>
    <property type="project" value="InterPro"/>
</dbReference>
<dbReference type="InterPro" id="IPR023198">
    <property type="entry name" value="PGP-like_dom2"/>
</dbReference>